<dbReference type="InterPro" id="IPR000847">
    <property type="entry name" value="LysR_HTH_N"/>
</dbReference>
<dbReference type="InterPro" id="IPR036388">
    <property type="entry name" value="WH-like_DNA-bd_sf"/>
</dbReference>
<dbReference type="EMBL" id="JAEPES010000001">
    <property type="protein sequence ID" value="MBK4346984.1"/>
    <property type="molecule type" value="Genomic_DNA"/>
</dbReference>
<dbReference type="PROSITE" id="PS50931">
    <property type="entry name" value="HTH_LYSR"/>
    <property type="match status" value="1"/>
</dbReference>
<proteinExistence type="inferred from homology"/>
<dbReference type="RefSeq" id="WP_200555261.1">
    <property type="nucleotide sequence ID" value="NZ_JAEPES010000001.1"/>
</dbReference>
<dbReference type="PRINTS" id="PR00039">
    <property type="entry name" value="HTHLYSR"/>
</dbReference>
<dbReference type="EMBL" id="JAEPES010000003">
    <property type="protein sequence ID" value="MBK4347893.1"/>
    <property type="molecule type" value="Genomic_DNA"/>
</dbReference>
<evidence type="ECO:0000256" key="3">
    <source>
        <dbReference type="ARBA" id="ARBA00023125"/>
    </source>
</evidence>
<accession>A0A934W3A0</accession>
<dbReference type="PANTHER" id="PTHR30346">
    <property type="entry name" value="TRANSCRIPTIONAL DUAL REGULATOR HCAR-RELATED"/>
    <property type="match status" value="1"/>
</dbReference>
<reference evidence="6" key="1">
    <citation type="submission" date="2021-01" db="EMBL/GenBank/DDBJ databases">
        <title>Lacisediminihabitans sp. nov. strain G11-30, isolated from Antarctic Soil.</title>
        <authorList>
            <person name="Li J."/>
        </authorList>
    </citation>
    <scope>NUCLEOTIDE SEQUENCE</scope>
    <source>
        <strain evidence="6">G11-30</strain>
    </source>
</reference>
<evidence type="ECO:0000313" key="7">
    <source>
        <dbReference type="EMBL" id="MBK4347893.1"/>
    </source>
</evidence>
<dbReference type="Gene3D" id="3.40.190.10">
    <property type="entry name" value="Periplasmic binding protein-like II"/>
    <property type="match status" value="2"/>
</dbReference>
<dbReference type="AlphaFoldDB" id="A0A934W3A0"/>
<dbReference type="GO" id="GO:0032993">
    <property type="term" value="C:protein-DNA complex"/>
    <property type="evidence" value="ECO:0007669"/>
    <property type="project" value="TreeGrafter"/>
</dbReference>
<dbReference type="Gene3D" id="1.10.10.10">
    <property type="entry name" value="Winged helix-like DNA-binding domain superfamily/Winged helix DNA-binding domain"/>
    <property type="match status" value="1"/>
</dbReference>
<dbReference type="Proteomes" id="UP000636458">
    <property type="component" value="Unassembled WGS sequence"/>
</dbReference>
<sequence>MDINLRKLRYFVAVAECEGFRKAANELRVAQPALTRQIRSFEGEMGAELFTRTTHGVALTEAGKQLLYEAEPLLASANAIRERLAELKNRPLRVTIGFAQGISVAQFAREFGRLYPHIEVDLVRVPEEQEGESILGGRVDVCFARAPIAGDGVELVPLFDEPRVVALPYDHPLAHVDYLKLKDLAGFRLLQHPDSVPEISTPGLGPRVARIPGLNWRGFSVPNVEEALEHVAAEHGILILPLSTAETYSRSDLAFKPVRGLRSCTVVVAYARDRFTHHVGAVVDIALRQTQHAITV</sequence>
<evidence type="ECO:0000313" key="8">
    <source>
        <dbReference type="Proteomes" id="UP000636458"/>
    </source>
</evidence>
<gene>
    <name evidence="6" type="ORF">IV501_05000</name>
    <name evidence="7" type="ORF">IV501_09625</name>
</gene>
<dbReference type="InterPro" id="IPR036390">
    <property type="entry name" value="WH_DNA-bd_sf"/>
</dbReference>
<name>A0A934W3A0_9MICO</name>
<evidence type="ECO:0000259" key="5">
    <source>
        <dbReference type="PROSITE" id="PS50931"/>
    </source>
</evidence>
<keyword evidence="2" id="KW-0805">Transcription regulation</keyword>
<evidence type="ECO:0000256" key="4">
    <source>
        <dbReference type="ARBA" id="ARBA00023163"/>
    </source>
</evidence>
<dbReference type="Pfam" id="PF03466">
    <property type="entry name" value="LysR_substrate"/>
    <property type="match status" value="1"/>
</dbReference>
<evidence type="ECO:0000256" key="2">
    <source>
        <dbReference type="ARBA" id="ARBA00023015"/>
    </source>
</evidence>
<dbReference type="CDD" id="cd05466">
    <property type="entry name" value="PBP2_LTTR_substrate"/>
    <property type="match status" value="1"/>
</dbReference>
<dbReference type="GO" id="GO:0003677">
    <property type="term" value="F:DNA binding"/>
    <property type="evidence" value="ECO:0007669"/>
    <property type="project" value="UniProtKB-KW"/>
</dbReference>
<organism evidence="6 8">
    <name type="scientific">Lacisediminihabitans changchengi</name>
    <dbReference type="NCBI Taxonomy" id="2787634"/>
    <lineage>
        <taxon>Bacteria</taxon>
        <taxon>Bacillati</taxon>
        <taxon>Actinomycetota</taxon>
        <taxon>Actinomycetes</taxon>
        <taxon>Micrococcales</taxon>
        <taxon>Microbacteriaceae</taxon>
        <taxon>Lacisediminihabitans</taxon>
    </lineage>
</organism>
<evidence type="ECO:0000256" key="1">
    <source>
        <dbReference type="ARBA" id="ARBA00009437"/>
    </source>
</evidence>
<feature type="domain" description="HTH lysR-type" evidence="5">
    <location>
        <begin position="3"/>
        <end position="60"/>
    </location>
</feature>
<comment type="similarity">
    <text evidence="1">Belongs to the LysR transcriptional regulatory family.</text>
</comment>
<comment type="caution">
    <text evidence="6">The sequence shown here is derived from an EMBL/GenBank/DDBJ whole genome shotgun (WGS) entry which is preliminary data.</text>
</comment>
<dbReference type="GO" id="GO:0003700">
    <property type="term" value="F:DNA-binding transcription factor activity"/>
    <property type="evidence" value="ECO:0007669"/>
    <property type="project" value="InterPro"/>
</dbReference>
<dbReference type="PANTHER" id="PTHR30346:SF0">
    <property type="entry name" value="HCA OPERON TRANSCRIPTIONAL ACTIVATOR HCAR"/>
    <property type="match status" value="1"/>
</dbReference>
<dbReference type="SUPFAM" id="SSF53850">
    <property type="entry name" value="Periplasmic binding protein-like II"/>
    <property type="match status" value="1"/>
</dbReference>
<keyword evidence="3" id="KW-0238">DNA-binding</keyword>
<evidence type="ECO:0000313" key="6">
    <source>
        <dbReference type="EMBL" id="MBK4346984.1"/>
    </source>
</evidence>
<dbReference type="SUPFAM" id="SSF46785">
    <property type="entry name" value="Winged helix' DNA-binding domain"/>
    <property type="match status" value="1"/>
</dbReference>
<protein>
    <submittedName>
        <fullName evidence="6">LysR family transcriptional regulator</fullName>
    </submittedName>
</protein>
<dbReference type="FunFam" id="1.10.10.10:FF:000001">
    <property type="entry name" value="LysR family transcriptional regulator"/>
    <property type="match status" value="1"/>
</dbReference>
<keyword evidence="8" id="KW-1185">Reference proteome</keyword>
<keyword evidence="4" id="KW-0804">Transcription</keyword>
<dbReference type="Pfam" id="PF00126">
    <property type="entry name" value="HTH_1"/>
    <property type="match status" value="1"/>
</dbReference>
<dbReference type="InterPro" id="IPR005119">
    <property type="entry name" value="LysR_subst-bd"/>
</dbReference>